<keyword evidence="3" id="KW-1185">Reference proteome</keyword>
<name>A0A061IUN1_TRYRA</name>
<comment type="caution">
    <text evidence="2">The sequence shown here is derived from an EMBL/GenBank/DDBJ whole genome shotgun (WGS) entry which is preliminary data.</text>
</comment>
<reference evidence="2 3" key="1">
    <citation type="submission" date="2013-07" db="EMBL/GenBank/DDBJ databases">
        <authorList>
            <person name="Stoco P.H."/>
            <person name="Wagner G."/>
            <person name="Gerber A."/>
            <person name="Zaha A."/>
            <person name="Thompson C."/>
            <person name="Bartholomeu D.C."/>
            <person name="Luckemeyer D.D."/>
            <person name="Bahia D."/>
            <person name="Loreto E."/>
            <person name="Prestes E.B."/>
            <person name="Lima F.M."/>
            <person name="Rodrigues-Luiz G."/>
            <person name="Vallejo G.A."/>
            <person name="Filho J.F."/>
            <person name="Monteiro K.M."/>
            <person name="Tyler K.M."/>
            <person name="de Almeida L.G."/>
            <person name="Ortiz M.F."/>
            <person name="Siervo M.A."/>
            <person name="de Moraes M.H."/>
            <person name="Cunha O.L."/>
            <person name="Mendonca-Neto R."/>
            <person name="Silva R."/>
            <person name="Teixeira S.M."/>
            <person name="Murta S.M."/>
            <person name="Sincero T.C."/>
            <person name="Mendes T.A."/>
            <person name="Urmenyi T.P."/>
            <person name="Silva V.G."/>
            <person name="da Rocha W.D."/>
            <person name="Andersson B."/>
            <person name="Romanha A.J."/>
            <person name="Steindel M."/>
            <person name="de Vasconcelos A.T."/>
            <person name="Grisard E.C."/>
        </authorList>
    </citation>
    <scope>NUCLEOTIDE SEQUENCE [LARGE SCALE GENOMIC DNA]</scope>
    <source>
        <strain evidence="2 3">SC58</strain>
    </source>
</reference>
<evidence type="ECO:0000256" key="1">
    <source>
        <dbReference type="SAM" id="Phobius"/>
    </source>
</evidence>
<keyword evidence="1" id="KW-0812">Transmembrane</keyword>
<evidence type="ECO:0000313" key="2">
    <source>
        <dbReference type="EMBL" id="ESL04782.1"/>
    </source>
</evidence>
<gene>
    <name evidence="2" type="ORF">TRSC58_07700</name>
</gene>
<feature type="transmembrane region" description="Helical" evidence="1">
    <location>
        <begin position="7"/>
        <end position="31"/>
    </location>
</feature>
<dbReference type="AlphaFoldDB" id="A0A061IUN1"/>
<accession>A0A061IUN1</accession>
<proteinExistence type="predicted"/>
<dbReference type="VEuPathDB" id="TriTrypDB:TRSC58_07700"/>
<organism evidence="2 3">
    <name type="scientific">Trypanosoma rangeli SC58</name>
    <dbReference type="NCBI Taxonomy" id="429131"/>
    <lineage>
        <taxon>Eukaryota</taxon>
        <taxon>Discoba</taxon>
        <taxon>Euglenozoa</taxon>
        <taxon>Kinetoplastea</taxon>
        <taxon>Metakinetoplastina</taxon>
        <taxon>Trypanosomatida</taxon>
        <taxon>Trypanosomatidae</taxon>
        <taxon>Trypanosoma</taxon>
        <taxon>Herpetosoma</taxon>
    </lineage>
</organism>
<evidence type="ECO:0000313" key="3">
    <source>
        <dbReference type="Proteomes" id="UP000031737"/>
    </source>
</evidence>
<feature type="transmembrane region" description="Helical" evidence="1">
    <location>
        <begin position="68"/>
        <end position="85"/>
    </location>
</feature>
<dbReference type="EMBL" id="AUPL01008823">
    <property type="protein sequence ID" value="ESL04782.1"/>
    <property type="molecule type" value="Genomic_DNA"/>
</dbReference>
<dbReference type="Proteomes" id="UP000031737">
    <property type="component" value="Unassembled WGS sequence"/>
</dbReference>
<keyword evidence="1" id="KW-0472">Membrane</keyword>
<sequence length="88" mass="9736">MAGHYTFRFLASSSFPFHSLFFVFIIINIIIISQASSTSSSCCCPPTTTTPPLFSIASTSPPPPPISLPFWSSPIPFLLCYFWFVPIL</sequence>
<keyword evidence="1" id="KW-1133">Transmembrane helix</keyword>
<protein>
    <submittedName>
        <fullName evidence="2">Uncharacterized protein</fullName>
    </submittedName>
</protein>